<dbReference type="InterPro" id="IPR051540">
    <property type="entry name" value="S-2-haloacid_dehalogenase"/>
</dbReference>
<dbReference type="AlphaFoldDB" id="A0A1T5KTD0"/>
<dbReference type="SUPFAM" id="SSF56784">
    <property type="entry name" value="HAD-like"/>
    <property type="match status" value="1"/>
</dbReference>
<keyword evidence="1" id="KW-0378">Hydrolase</keyword>
<dbReference type="GO" id="GO:0016787">
    <property type="term" value="F:hydrolase activity"/>
    <property type="evidence" value="ECO:0007669"/>
    <property type="project" value="UniProtKB-KW"/>
</dbReference>
<dbReference type="EMBL" id="FUZQ01000004">
    <property type="protein sequence ID" value="SKC66903.1"/>
    <property type="molecule type" value="Genomic_DNA"/>
</dbReference>
<evidence type="ECO:0000256" key="1">
    <source>
        <dbReference type="ARBA" id="ARBA00022801"/>
    </source>
</evidence>
<dbReference type="PANTHER" id="PTHR43316:SF3">
    <property type="entry name" value="HALOACID DEHALOGENASE, TYPE II (AFU_ORTHOLOGUE AFUA_2G07750)-RELATED"/>
    <property type="match status" value="1"/>
</dbReference>
<accession>A0A1T5KTD0</accession>
<dbReference type="NCBIfam" id="TIGR01493">
    <property type="entry name" value="HAD-SF-IA-v2"/>
    <property type="match status" value="1"/>
</dbReference>
<dbReference type="Gene3D" id="1.10.150.750">
    <property type="match status" value="1"/>
</dbReference>
<reference evidence="2 3" key="1">
    <citation type="submission" date="2017-02" db="EMBL/GenBank/DDBJ databases">
        <authorList>
            <person name="Peterson S.W."/>
        </authorList>
    </citation>
    <scope>NUCLEOTIDE SEQUENCE [LARGE SCALE GENOMIC DNA]</scope>
    <source>
        <strain evidence="2 3">DSM 21481</strain>
    </source>
</reference>
<name>A0A1T5KTD0_9MICO</name>
<evidence type="ECO:0000313" key="3">
    <source>
        <dbReference type="Proteomes" id="UP000189777"/>
    </source>
</evidence>
<evidence type="ECO:0000313" key="2">
    <source>
        <dbReference type="EMBL" id="SKC66903.1"/>
    </source>
</evidence>
<proteinExistence type="predicted"/>
<dbReference type="STRING" id="526729.SAMN04324258_2384"/>
<dbReference type="InterPro" id="IPR006439">
    <property type="entry name" value="HAD-SF_hydro_IA"/>
</dbReference>
<dbReference type="RefSeq" id="WP_079574706.1">
    <property type="nucleotide sequence ID" value="NZ_FUZQ01000004.1"/>
</dbReference>
<dbReference type="OrthoDB" id="3774052at2"/>
<dbReference type="Gene3D" id="3.40.50.1000">
    <property type="entry name" value="HAD superfamily/HAD-like"/>
    <property type="match status" value="1"/>
</dbReference>
<dbReference type="PANTHER" id="PTHR43316">
    <property type="entry name" value="HYDROLASE, HALOACID DELAHOGENASE-RELATED"/>
    <property type="match status" value="1"/>
</dbReference>
<gene>
    <name evidence="2" type="ORF">SAMN04324258_2384</name>
</gene>
<keyword evidence="3" id="KW-1185">Reference proteome</keyword>
<dbReference type="Pfam" id="PF00702">
    <property type="entry name" value="Hydrolase"/>
    <property type="match status" value="1"/>
</dbReference>
<organism evidence="2 3">
    <name type="scientific">Krasilnikoviella flava</name>
    <dbReference type="NCBI Taxonomy" id="526729"/>
    <lineage>
        <taxon>Bacteria</taxon>
        <taxon>Bacillati</taxon>
        <taxon>Actinomycetota</taxon>
        <taxon>Actinomycetes</taxon>
        <taxon>Micrococcales</taxon>
        <taxon>Promicromonosporaceae</taxon>
        <taxon>Krasilnikoviella</taxon>
    </lineage>
</organism>
<protein>
    <submittedName>
        <fullName evidence="2">2-haloacid dehalogenase</fullName>
    </submittedName>
</protein>
<dbReference type="InterPro" id="IPR036412">
    <property type="entry name" value="HAD-like_sf"/>
</dbReference>
<sequence length="244" mass="24936">MTPVPRPVLVFDVLGTLVDQGGSLVAEVRVAAPDVDAPRVVATWLARVGEQEGAVLAGRRSFAPSHELDHEVLAGLAGEGALPAVAVDRLATAAERLRPWPDSAEGVALLARDFTVLGLSNASRRTLEALGVGLAWHGTVSAEDAGTYKPAPALYAAAVVSAGEASATGHAADHAARPGAVEPVMVAAHAWDLRAAACAGMRTAYVPRPQGDAPRADDAFDLHAADLADLHARLLAGGLGPQLS</sequence>
<dbReference type="InterPro" id="IPR023214">
    <property type="entry name" value="HAD_sf"/>
</dbReference>
<dbReference type="Proteomes" id="UP000189777">
    <property type="component" value="Unassembled WGS sequence"/>
</dbReference>